<feature type="region of interest" description="Disordered" evidence="14">
    <location>
        <begin position="347"/>
        <end position="384"/>
    </location>
</feature>
<feature type="transmembrane region" description="Helical" evidence="15">
    <location>
        <begin position="141"/>
        <end position="174"/>
    </location>
</feature>
<dbReference type="InterPro" id="IPR050599">
    <property type="entry name" value="VDCC_alpha-1_subunit"/>
</dbReference>
<feature type="transmembrane region" description="Helical" evidence="15">
    <location>
        <begin position="743"/>
        <end position="764"/>
    </location>
</feature>
<feature type="transmembrane region" description="Helical" evidence="15">
    <location>
        <begin position="21"/>
        <end position="38"/>
    </location>
</feature>
<dbReference type="Gene3D" id="1.10.287.70">
    <property type="match status" value="4"/>
</dbReference>
<feature type="transmembrane region" description="Helical" evidence="15">
    <location>
        <begin position="887"/>
        <end position="905"/>
    </location>
</feature>
<keyword evidence="11" id="KW-0325">Glycoprotein</keyword>
<feature type="transmembrane region" description="Helical" evidence="15">
    <location>
        <begin position="1578"/>
        <end position="1598"/>
    </location>
</feature>
<evidence type="ECO:0000256" key="15">
    <source>
        <dbReference type="SAM" id="Phobius"/>
    </source>
</evidence>
<dbReference type="Proteomes" id="UP000789595">
    <property type="component" value="Unassembled WGS sequence"/>
</dbReference>
<feature type="transmembrane region" description="Helical" evidence="15">
    <location>
        <begin position="980"/>
        <end position="1003"/>
    </location>
</feature>
<dbReference type="Gene3D" id="1.10.238.10">
    <property type="entry name" value="EF-hand"/>
    <property type="match status" value="1"/>
</dbReference>
<dbReference type="SUPFAM" id="SSF81324">
    <property type="entry name" value="Voltage-gated potassium channels"/>
    <property type="match status" value="3"/>
</dbReference>
<evidence type="ECO:0000259" key="16">
    <source>
        <dbReference type="Pfam" id="PF00520"/>
    </source>
</evidence>
<feature type="transmembrane region" description="Helical" evidence="15">
    <location>
        <begin position="1775"/>
        <end position="1798"/>
    </location>
</feature>
<evidence type="ECO:0000313" key="18">
    <source>
        <dbReference type="EMBL" id="CAH0377980.1"/>
    </source>
</evidence>
<feature type="domain" description="Ion transport" evidence="16">
    <location>
        <begin position="23"/>
        <end position="207"/>
    </location>
</feature>
<dbReference type="InterPro" id="IPR001680">
    <property type="entry name" value="WD40_rpt"/>
</dbReference>
<evidence type="ECO:0000256" key="12">
    <source>
        <dbReference type="ARBA" id="ARBA00023303"/>
    </source>
</evidence>
<evidence type="ECO:0000256" key="2">
    <source>
        <dbReference type="ARBA" id="ARBA00022448"/>
    </source>
</evidence>
<feature type="compositionally biased region" description="Acidic residues" evidence="14">
    <location>
        <begin position="2627"/>
        <end position="2636"/>
    </location>
</feature>
<evidence type="ECO:0000313" key="19">
    <source>
        <dbReference type="Proteomes" id="UP000789595"/>
    </source>
</evidence>
<evidence type="ECO:0000256" key="3">
    <source>
        <dbReference type="ARBA" id="ARBA00022568"/>
    </source>
</evidence>
<dbReference type="GO" id="GO:0098703">
    <property type="term" value="P:calcium ion import across plasma membrane"/>
    <property type="evidence" value="ECO:0007669"/>
    <property type="project" value="TreeGrafter"/>
</dbReference>
<dbReference type="EMBL" id="CAKKNE010000005">
    <property type="protein sequence ID" value="CAH0377980.1"/>
    <property type="molecule type" value="Genomic_DNA"/>
</dbReference>
<evidence type="ECO:0000256" key="9">
    <source>
        <dbReference type="ARBA" id="ARBA00023065"/>
    </source>
</evidence>
<keyword evidence="8 15" id="KW-1133">Transmembrane helix</keyword>
<dbReference type="PANTHER" id="PTHR45628">
    <property type="entry name" value="VOLTAGE-DEPENDENT CALCIUM CHANNEL TYPE A SUBUNIT ALPHA-1"/>
    <property type="match status" value="1"/>
</dbReference>
<keyword evidence="9" id="KW-0406">Ion transport</keyword>
<feature type="transmembrane region" description="Helical" evidence="15">
    <location>
        <begin position="1526"/>
        <end position="1543"/>
    </location>
</feature>
<name>A0A7S3ZSH4_9STRA</name>
<evidence type="ECO:0000256" key="8">
    <source>
        <dbReference type="ARBA" id="ARBA00022989"/>
    </source>
</evidence>
<dbReference type="PROSITE" id="PS50082">
    <property type="entry name" value="WD_REPEATS_2"/>
    <property type="match status" value="1"/>
</dbReference>
<keyword evidence="2" id="KW-0813">Transport</keyword>
<dbReference type="InterPro" id="IPR005821">
    <property type="entry name" value="Ion_trans_dom"/>
</dbReference>
<dbReference type="GO" id="GO:0005891">
    <property type="term" value="C:voltage-gated calcium channel complex"/>
    <property type="evidence" value="ECO:0007669"/>
    <property type="project" value="TreeGrafter"/>
</dbReference>
<evidence type="ECO:0000256" key="11">
    <source>
        <dbReference type="ARBA" id="ARBA00023180"/>
    </source>
</evidence>
<dbReference type="PANTHER" id="PTHR45628:SF7">
    <property type="entry name" value="VOLTAGE-DEPENDENT CALCIUM CHANNEL TYPE A SUBUNIT ALPHA-1"/>
    <property type="match status" value="1"/>
</dbReference>
<feature type="domain" description="Ion transport" evidence="16">
    <location>
        <begin position="1108"/>
        <end position="1470"/>
    </location>
</feature>
<feature type="domain" description="Ion transport" evidence="16">
    <location>
        <begin position="743"/>
        <end position="1007"/>
    </location>
</feature>
<feature type="domain" description="Ion transport" evidence="16">
    <location>
        <begin position="1557"/>
        <end position="1791"/>
    </location>
</feature>
<feature type="transmembrane region" description="Helical" evidence="15">
    <location>
        <begin position="1610"/>
        <end position="1628"/>
    </location>
</feature>
<keyword evidence="12" id="KW-0407">Ion channel</keyword>
<keyword evidence="6" id="KW-0106">Calcium</keyword>
<feature type="transmembrane region" description="Helical" evidence="15">
    <location>
        <begin position="1173"/>
        <end position="1192"/>
    </location>
</feature>
<keyword evidence="19" id="KW-1185">Reference proteome</keyword>
<evidence type="ECO:0000256" key="13">
    <source>
        <dbReference type="PROSITE-ProRule" id="PRU00221"/>
    </source>
</evidence>
<keyword evidence="4" id="KW-0107">Calcium channel</keyword>
<feature type="region of interest" description="Disordered" evidence="14">
    <location>
        <begin position="2579"/>
        <end position="2687"/>
    </location>
</feature>
<feature type="compositionally biased region" description="Low complexity" evidence="14">
    <location>
        <begin position="2637"/>
        <end position="2651"/>
    </location>
</feature>
<sequence>MVLATRGRKSRIRRLADSQELDTGILLVIMFNCVIMAFPPNKLKNATSPTDFFCLADFILNFIFFCEFAIKFYAYGLAYFKDTWNQLDFVVVMQGTLSMTTECPYVFGRSSGSGLADISALRMMRVLRPLKSLRKFPEMRLLVGSLFGSFHLLLAIVVLIAMAVFCFAVVATLYFGDALDYRCVPDPYYDPGRGTFHGFKPYTDFAAWNTSQFPDADLTGGQYWDSAENFRAYQSLLEENEKDRYARNRFLVSSYWRSLQGVYRDYRKDLVPHYTEFPYFASFCGECDTCHKCQGCYSDDPADGCDKTISGDFFRRYGDPSLLKKTFLNASMDDPWPMPGVSIPYTHPRTPSPTVAPSAETVSPTARGQPAPTPLPSASTVPSAMPSTSMPSAYRFVPNRADPSVTRITEVCVDLKLSTSESIGPDGMLVRPKVSLGGFFTEIIGSKLNLGYKNIDDMKHEKAMPPENTAIKLKRDVANCEVDLKTANAVFEPYWLIRNAEQRNANCSAAFQGGEYPDSFYELCSGTYKKGWDDFYQRDEVILNRITDHKCKMRGGLSSKTGSHRHGFMGDKYPRHKQLVWYMRFDGTIWSLLTIFDVMNMENWNDAMWAMQAAVGKYTWPFFYAVVGFVNICLLNLFPAVMSFNLRKAIREEENRIAYDAKAAFLGDEVLSMTQFEEHMIDILAAEEEDVVAVRNYVEGHGSATLNLVQAEETDPLEKLPGVPQGACAEALRAIVRPEMGRFSMFIYGCILGNLFTMAINPLHAESTSGKWLRPKHISQTISILNMFFTWVFILEALIKLACLGVAGYFYDGYNCFDFILVLFSCLDVMAEIALGTAGKSGNVMFSGGFFNMLRVVRMCRLLRVLRLISISKIHRKKSMAASQLDFTRLMGIMASASIWVANVLGLLFLVVYMGAIVSMQFFGGEVYALNDFSGRWSKRGRLNFDTFGMSFITNFVVITGDGWNEVMYSTMHACGGISAVYFVLILVIARYAILSMLIAIIFDQVERDSILVIKQAAQTAMVAVFKFERGMLHGLLRFFFVKWFAASRSAFDDAIEEDKKGGISLAAQPEPPLTRWQRFMLIDKTWGLFPPDKQPRRFIKWLAASEIFEKIMFVTIMVSVFVLALYYQYRNTHLHATDQRRGEMSEITRCDPAFPADLCGPHLESLWFIQRVCMFIFVAEFFILTIANGLFAYLSSFMNCLDFFVTSLSVIAACGVSGVLPFMILRMTRIIRPLKKFVQSSPAIMSILTALENSSRGLFAVITFGFFVWTTIAVVGMQLYQGKLNYCTAATYPKGMLLKAFAPDKINHFGHSLENWPYKQFKYGTFDGPNGTYSDGLPYHGWPSGRTIWGPNATNSMGCKVKYPIKHPQYNRLGEVVESVESFKIEKAFYNFDNFWQAIGSAFAMFTFDDWHKLVLQCVNAKTVGPFRNHEAQASVTMPLFFFVFAGCSSFLITFLFVGVIYGTFTYLQLTRGRRKIASLKQAQWSVYESKLACIQASKEPQEPRVSFTFTKIFFKIFRHPRYRVAYALCLFVDVWMFWILFGSQVPLATHDQMHTKLNEKGKDMQEYLGRLRALDLVISFFLIVEWVIKALCYGWFATLTRVEERIRLVLLIPVALYFFLEASRGWEKLPLFDMASVQRGLVALRSTQVFLVVPLFPELAQVYHALTCALGTVFPMVGLMSIVTFAFAVIGMVLFGNEVVRKRDRDYGYTDTRQGMPMPRVYGSYWSATRVKFSTITKSMNTLFIAATSNNWVATRDAMRADLDPSLWFANRLFWMAYILLVRFLFLNVCTLIYIYKYESTSPDQPWIAMDQVEEFLVAWQHFDQYGVGRIRTKLLSRLLRLLSPPLGLSRDAPQALADRHARRILMAIPLLLDDEVKTGEPDLVKRWEEVRKPFTASGKADDHGRLPRYLEFHDVLKTVHRVVMFPELQALPDDEGLMLRREYAQAKLDILRLAVNRFCEPAARAIDAHGDRVPACVADMSLVQRARPDVFRYRLRQALTLEVYRWQKQIEFGRFDEESFHECALLLKAIKEERLSAMMQLEVLNRLAGKGMLMSLQERRPKLHRHLGFLDGLLSRVENERSNHVRKAWLPSSMAHSGTLPCAPKSATIPKERMVSSIAVGGRQGDLIVTCHGGKDVTVWKKRKPKRRSEDDWLKSEAQRAKEREQEENRDPWAYAPYFKTQQLEEDLGTAVCVAMTADGKRFFSSAGPAIRGWVQAKKVRGGPKGPQFRCESIMQGHTKDVTCLKIAHRQLFSTAEDGAIRIWRLRGTDALQSATLSMTAPCTSLCLLDTATEPRDMSGLHAVAGLRDSSICVLPYSLKSQWLQGAVWNAKLTVKCSDAPVTVLDFRHRLLYAGTALGKIHAFRPVSGAEDMGTLQKVANEMERLGYGRSAEEFAKTGLSDGRSAGSPLREVVRLDRAFVLDCHAAAVTSLCLAGGVFFSAGADMAVVSWAKPKDDRTAQFRAIPQAGQAAPKRLSQAYSHAKVVHKAPITAMDVAGDLLLTADADGNVCCTVAKRFREIVDTKATEAQDESFLEEEVLEKPKFFHQRELKELSARHFLAHLLAHYYPMRPLSHAAKGHAPEEDIPQEEEESSDEEYLDDAFVAGGFTHEDEDGDTGRVPSGDELESDEESLESMSSEGSENSGEDGFVPLPSESEEESESELSSVSGSDSEEDSEAERVYEA</sequence>
<feature type="region of interest" description="Disordered" evidence="14">
    <location>
        <begin position="2145"/>
        <end position="2172"/>
    </location>
</feature>
<feature type="domain" description="Ion transport" evidence="16">
    <location>
        <begin position="581"/>
        <end position="648"/>
    </location>
</feature>
<feature type="transmembrane region" description="Helical" evidence="15">
    <location>
        <begin position="784"/>
        <end position="807"/>
    </location>
</feature>
<feature type="transmembrane region" description="Helical" evidence="15">
    <location>
        <begin position="1441"/>
        <end position="1469"/>
    </location>
</feature>
<dbReference type="EMBL" id="HBIW01009114">
    <property type="protein sequence ID" value="CAE0692329.1"/>
    <property type="molecule type" value="Transcribed_RNA"/>
</dbReference>
<reference evidence="17" key="1">
    <citation type="submission" date="2021-01" db="EMBL/GenBank/DDBJ databases">
        <authorList>
            <person name="Corre E."/>
            <person name="Pelletier E."/>
            <person name="Niang G."/>
            <person name="Scheremetjew M."/>
            <person name="Finn R."/>
            <person name="Kale V."/>
            <person name="Holt S."/>
            <person name="Cochrane G."/>
            <person name="Meng A."/>
            <person name="Brown T."/>
            <person name="Cohen L."/>
        </authorList>
    </citation>
    <scope>NUCLEOTIDE SEQUENCE</scope>
    <source>
        <strain evidence="17">CCMP1756</strain>
    </source>
</reference>
<feature type="transmembrane region" description="Helical" evidence="15">
    <location>
        <begin position="1664"/>
        <end position="1697"/>
    </location>
</feature>
<evidence type="ECO:0000256" key="10">
    <source>
        <dbReference type="ARBA" id="ARBA00023136"/>
    </source>
</evidence>
<feature type="transmembrane region" description="Helical" evidence="15">
    <location>
        <begin position="1112"/>
        <end position="1130"/>
    </location>
</feature>
<feature type="repeat" description="WD" evidence="13">
    <location>
        <begin position="2238"/>
        <end position="2277"/>
    </location>
</feature>
<evidence type="ECO:0000256" key="1">
    <source>
        <dbReference type="ARBA" id="ARBA00004141"/>
    </source>
</evidence>
<keyword evidence="7" id="KW-0851">Voltage-gated channel</keyword>
<gene>
    <name evidence="17" type="ORF">PCAL00307_LOCUS7765</name>
    <name evidence="18" type="ORF">PECAL_5P24980</name>
</gene>
<keyword evidence="13" id="KW-0853">WD repeat</keyword>
<feature type="compositionally biased region" description="Basic and acidic residues" evidence="14">
    <location>
        <begin position="2151"/>
        <end position="2172"/>
    </location>
</feature>
<feature type="transmembrane region" description="Helical" evidence="15">
    <location>
        <begin position="58"/>
        <end position="80"/>
    </location>
</feature>
<feature type="compositionally biased region" description="Acidic residues" evidence="14">
    <location>
        <begin position="2587"/>
        <end position="2603"/>
    </location>
</feature>
<dbReference type="InterPro" id="IPR015943">
    <property type="entry name" value="WD40/YVTN_repeat-like_dom_sf"/>
</dbReference>
<dbReference type="GO" id="GO:0008331">
    <property type="term" value="F:high voltage-gated calcium channel activity"/>
    <property type="evidence" value="ECO:0007669"/>
    <property type="project" value="TreeGrafter"/>
</dbReference>
<evidence type="ECO:0000256" key="7">
    <source>
        <dbReference type="ARBA" id="ARBA00022882"/>
    </source>
</evidence>
<keyword evidence="10 15" id="KW-0472">Membrane</keyword>
<keyword evidence="3" id="KW-0109">Calcium transport</keyword>
<dbReference type="Gene3D" id="1.20.120.350">
    <property type="entry name" value="Voltage-gated potassium channels. Chain C"/>
    <property type="match status" value="3"/>
</dbReference>
<reference evidence="18" key="2">
    <citation type="submission" date="2021-11" db="EMBL/GenBank/DDBJ databases">
        <authorList>
            <consortium name="Genoscope - CEA"/>
            <person name="William W."/>
        </authorList>
    </citation>
    <scope>NUCLEOTIDE SEQUENCE</scope>
</reference>
<dbReference type="InterPro" id="IPR027359">
    <property type="entry name" value="Volt_channel_dom_sf"/>
</dbReference>
<evidence type="ECO:0000256" key="14">
    <source>
        <dbReference type="SAM" id="MobiDB-lite"/>
    </source>
</evidence>
<dbReference type="Gene3D" id="2.130.10.10">
    <property type="entry name" value="YVTN repeat-like/Quinoprotein amine dehydrogenase"/>
    <property type="match status" value="1"/>
</dbReference>
<protein>
    <recommendedName>
        <fullName evidence="16">Ion transport domain-containing protein</fullName>
    </recommendedName>
</protein>
<keyword evidence="5 15" id="KW-0812">Transmembrane</keyword>
<feature type="transmembrane region" description="Helical" evidence="15">
    <location>
        <begin position="622"/>
        <end position="646"/>
    </location>
</feature>
<dbReference type="OrthoDB" id="431720at2759"/>
<feature type="transmembrane region" description="Helical" evidence="15">
    <location>
        <begin position="1204"/>
        <end position="1226"/>
    </location>
</feature>
<feature type="transmembrane region" description="Helical" evidence="15">
    <location>
        <begin position="819"/>
        <end position="838"/>
    </location>
</feature>
<feature type="transmembrane region" description="Helical" evidence="15">
    <location>
        <begin position="1259"/>
        <end position="1281"/>
    </location>
</feature>
<comment type="subcellular location">
    <subcellularLocation>
        <location evidence="1">Membrane</location>
        <topology evidence="1">Multi-pass membrane protein</topology>
    </subcellularLocation>
</comment>
<evidence type="ECO:0000256" key="5">
    <source>
        <dbReference type="ARBA" id="ARBA00022692"/>
    </source>
</evidence>
<dbReference type="PROSITE" id="PS50294">
    <property type="entry name" value="WD_REPEATS_REGION"/>
    <property type="match status" value="1"/>
</dbReference>
<accession>A0A7S3ZSH4</accession>
<evidence type="ECO:0000256" key="6">
    <source>
        <dbReference type="ARBA" id="ARBA00022837"/>
    </source>
</evidence>
<dbReference type="SMART" id="SM00320">
    <property type="entry name" value="WD40"/>
    <property type="match status" value="4"/>
</dbReference>
<dbReference type="InterPro" id="IPR036322">
    <property type="entry name" value="WD40_repeat_dom_sf"/>
</dbReference>
<evidence type="ECO:0000313" key="17">
    <source>
        <dbReference type="EMBL" id="CAE0692329.1"/>
    </source>
</evidence>
<organism evidence="17">
    <name type="scientific">Pelagomonas calceolata</name>
    <dbReference type="NCBI Taxonomy" id="35677"/>
    <lineage>
        <taxon>Eukaryota</taxon>
        <taxon>Sar</taxon>
        <taxon>Stramenopiles</taxon>
        <taxon>Ochrophyta</taxon>
        <taxon>Pelagophyceae</taxon>
        <taxon>Pelagomonadales</taxon>
        <taxon>Pelagomonadaceae</taxon>
        <taxon>Pelagomonas</taxon>
    </lineage>
</organism>
<feature type="compositionally biased region" description="Polar residues" evidence="14">
    <location>
        <begin position="352"/>
        <end position="366"/>
    </location>
</feature>
<dbReference type="SUPFAM" id="SSF50978">
    <property type="entry name" value="WD40 repeat-like"/>
    <property type="match status" value="1"/>
</dbReference>
<dbReference type="Pfam" id="PF00520">
    <property type="entry name" value="Ion_trans"/>
    <property type="match status" value="5"/>
</dbReference>
<evidence type="ECO:0000256" key="4">
    <source>
        <dbReference type="ARBA" id="ARBA00022673"/>
    </source>
</evidence>
<proteinExistence type="predicted"/>